<evidence type="ECO:0000313" key="2">
    <source>
        <dbReference type="Proteomes" id="UP000220397"/>
    </source>
</evidence>
<proteinExistence type="predicted"/>
<dbReference type="RefSeq" id="WP_086878024.1">
    <property type="nucleotide sequence ID" value="NZ_JARSYC010000071.1"/>
</dbReference>
<sequence length="118" mass="13768">MIGTTRKSWMLIGFVFLMLLAIVGEMLNYTHITTVKGEVIEKYSKRQEEVDKFYIVVKQKNNSETVIVNEDSLLMFKFDSADVQAKIHQGEEYEFRLRGYRVPILSLFPNVDTVVEKQ</sequence>
<protein>
    <submittedName>
        <fullName evidence="1">DUF1523 domain-containing protein</fullName>
    </submittedName>
</protein>
<dbReference type="Proteomes" id="UP000220397">
    <property type="component" value="Unassembled WGS sequence"/>
</dbReference>
<organism evidence="1 2">
    <name type="scientific">Bacillus thuringiensis</name>
    <dbReference type="NCBI Taxonomy" id="1428"/>
    <lineage>
        <taxon>Bacteria</taxon>
        <taxon>Bacillati</taxon>
        <taxon>Bacillota</taxon>
        <taxon>Bacilli</taxon>
        <taxon>Bacillales</taxon>
        <taxon>Bacillaceae</taxon>
        <taxon>Bacillus</taxon>
        <taxon>Bacillus cereus group</taxon>
    </lineage>
</organism>
<gene>
    <name evidence="1" type="ORF">CN398_06200</name>
</gene>
<dbReference type="Pfam" id="PF07509">
    <property type="entry name" value="DUF1523"/>
    <property type="match status" value="1"/>
</dbReference>
<dbReference type="InterPro" id="IPR011088">
    <property type="entry name" value="Phage_phiNM3_A0EWY4"/>
</dbReference>
<dbReference type="EMBL" id="NTUS01000013">
    <property type="protein sequence ID" value="PFB09191.1"/>
    <property type="molecule type" value="Genomic_DNA"/>
</dbReference>
<reference evidence="1 2" key="1">
    <citation type="submission" date="2017-09" db="EMBL/GenBank/DDBJ databases">
        <title>Large-scale bioinformatics analysis of Bacillus genomes uncovers conserved roles of natural products in bacterial physiology.</title>
        <authorList>
            <consortium name="Agbiome Team Llc"/>
            <person name="Bleich R.M."/>
            <person name="Kirk G.J."/>
            <person name="Santa Maria K.C."/>
            <person name="Allen S.E."/>
            <person name="Farag S."/>
            <person name="Shank E.A."/>
            <person name="Bowers A."/>
        </authorList>
    </citation>
    <scope>NUCLEOTIDE SEQUENCE [LARGE SCALE GENOMIC DNA]</scope>
    <source>
        <strain evidence="1 2">AFS015413</strain>
    </source>
</reference>
<evidence type="ECO:0000313" key="1">
    <source>
        <dbReference type="EMBL" id="PFB09191.1"/>
    </source>
</evidence>
<dbReference type="AlphaFoldDB" id="A0A9X6VE67"/>
<accession>A0A9X6VE67</accession>
<name>A0A9X6VE67_BACTU</name>
<comment type="caution">
    <text evidence="1">The sequence shown here is derived from an EMBL/GenBank/DDBJ whole genome shotgun (WGS) entry which is preliminary data.</text>
</comment>